<name>A0AAP0PA91_9MAGN</name>
<evidence type="ECO:0000313" key="2">
    <source>
        <dbReference type="EMBL" id="KAK9136657.1"/>
    </source>
</evidence>
<gene>
    <name evidence="2" type="ORF">Sjap_007251</name>
</gene>
<keyword evidence="3" id="KW-1185">Reference proteome</keyword>
<organism evidence="2 3">
    <name type="scientific">Stephania japonica</name>
    <dbReference type="NCBI Taxonomy" id="461633"/>
    <lineage>
        <taxon>Eukaryota</taxon>
        <taxon>Viridiplantae</taxon>
        <taxon>Streptophyta</taxon>
        <taxon>Embryophyta</taxon>
        <taxon>Tracheophyta</taxon>
        <taxon>Spermatophyta</taxon>
        <taxon>Magnoliopsida</taxon>
        <taxon>Ranunculales</taxon>
        <taxon>Menispermaceae</taxon>
        <taxon>Menispermoideae</taxon>
        <taxon>Cissampelideae</taxon>
        <taxon>Stephania</taxon>
    </lineage>
</organism>
<feature type="region of interest" description="Disordered" evidence="1">
    <location>
        <begin position="1"/>
        <end position="86"/>
    </location>
</feature>
<dbReference type="AlphaFoldDB" id="A0AAP0PA91"/>
<accession>A0AAP0PA91</accession>
<reference evidence="2 3" key="1">
    <citation type="submission" date="2024-01" db="EMBL/GenBank/DDBJ databases">
        <title>Genome assemblies of Stephania.</title>
        <authorList>
            <person name="Yang L."/>
        </authorList>
    </citation>
    <scope>NUCLEOTIDE SEQUENCE [LARGE SCALE GENOMIC DNA]</scope>
    <source>
        <strain evidence="2">QJT</strain>
        <tissue evidence="2">Leaf</tissue>
    </source>
</reference>
<protein>
    <submittedName>
        <fullName evidence="2">Uncharacterized protein</fullName>
    </submittedName>
</protein>
<evidence type="ECO:0000313" key="3">
    <source>
        <dbReference type="Proteomes" id="UP001417504"/>
    </source>
</evidence>
<evidence type="ECO:0000256" key="1">
    <source>
        <dbReference type="SAM" id="MobiDB-lite"/>
    </source>
</evidence>
<sequence length="121" mass="13730">MYCTTTSDGASAEDEEEAEHRDESEGLEGGDEAPHHTVHDREVDLRPPERGEVPEIEPRPPEHRDRHREIEFRPPEHLRSPAPPHPSCFVLSLSRRLELSLSLSLSKTLALSLTRSLLQQL</sequence>
<dbReference type="Proteomes" id="UP001417504">
    <property type="component" value="Unassembled WGS sequence"/>
</dbReference>
<proteinExistence type="predicted"/>
<comment type="caution">
    <text evidence="2">The sequence shown here is derived from an EMBL/GenBank/DDBJ whole genome shotgun (WGS) entry which is preliminary data.</text>
</comment>
<dbReference type="EMBL" id="JBBNAE010000003">
    <property type="protein sequence ID" value="KAK9136657.1"/>
    <property type="molecule type" value="Genomic_DNA"/>
</dbReference>
<feature type="compositionally biased region" description="Basic and acidic residues" evidence="1">
    <location>
        <begin position="32"/>
        <end position="79"/>
    </location>
</feature>